<comment type="caution">
    <text evidence="2">The sequence shown here is derived from an EMBL/GenBank/DDBJ whole genome shotgun (WGS) entry which is preliminary data.</text>
</comment>
<organism evidence="2 3">
    <name type="scientific">Rotaria magnacalcarata</name>
    <dbReference type="NCBI Taxonomy" id="392030"/>
    <lineage>
        <taxon>Eukaryota</taxon>
        <taxon>Metazoa</taxon>
        <taxon>Spiralia</taxon>
        <taxon>Gnathifera</taxon>
        <taxon>Rotifera</taxon>
        <taxon>Eurotatoria</taxon>
        <taxon>Bdelloidea</taxon>
        <taxon>Philodinida</taxon>
        <taxon>Philodinidae</taxon>
        <taxon>Rotaria</taxon>
    </lineage>
</organism>
<dbReference type="EMBL" id="CAJOBI010086989">
    <property type="protein sequence ID" value="CAF4523714.1"/>
    <property type="molecule type" value="Genomic_DNA"/>
</dbReference>
<evidence type="ECO:0000313" key="3">
    <source>
        <dbReference type="Proteomes" id="UP000676336"/>
    </source>
</evidence>
<evidence type="ECO:0000313" key="2">
    <source>
        <dbReference type="EMBL" id="CAF4523714.1"/>
    </source>
</evidence>
<feature type="non-terminal residue" evidence="2">
    <location>
        <position position="1"/>
    </location>
</feature>
<feature type="compositionally biased region" description="Polar residues" evidence="1">
    <location>
        <begin position="25"/>
        <end position="36"/>
    </location>
</feature>
<gene>
    <name evidence="2" type="ORF">SMN809_LOCUS35923</name>
</gene>
<proteinExistence type="predicted"/>
<evidence type="ECO:0000256" key="1">
    <source>
        <dbReference type="SAM" id="MobiDB-lite"/>
    </source>
</evidence>
<dbReference type="AlphaFoldDB" id="A0A8S2Y1T8"/>
<protein>
    <submittedName>
        <fullName evidence="2">Uncharacterized protein</fullName>
    </submittedName>
</protein>
<sequence>LQSSIQLSTSHFISISSTATSIQSKRSQMDTNNKHY</sequence>
<reference evidence="2" key="1">
    <citation type="submission" date="2021-02" db="EMBL/GenBank/DDBJ databases">
        <authorList>
            <person name="Nowell W R."/>
        </authorList>
    </citation>
    <scope>NUCLEOTIDE SEQUENCE</scope>
</reference>
<dbReference type="Proteomes" id="UP000676336">
    <property type="component" value="Unassembled WGS sequence"/>
</dbReference>
<feature type="region of interest" description="Disordered" evidence="1">
    <location>
        <begin position="17"/>
        <end position="36"/>
    </location>
</feature>
<accession>A0A8S2Y1T8</accession>
<name>A0A8S2Y1T8_9BILA</name>